<sequence>MDRVVAGVILAAALRTTCLASAFAIVAHSPRRRFTIDGAFRASSRTPRAGAVHQLIQLPPSTLIVCAVM</sequence>
<dbReference type="EMBL" id="FCOJ02000029">
    <property type="protein sequence ID" value="SAK69255.1"/>
    <property type="molecule type" value="Genomic_DNA"/>
</dbReference>
<evidence type="ECO:0000313" key="1">
    <source>
        <dbReference type="EMBL" id="SAK69255.1"/>
    </source>
</evidence>
<evidence type="ECO:0000313" key="2">
    <source>
        <dbReference type="Proteomes" id="UP000054596"/>
    </source>
</evidence>
<dbReference type="Proteomes" id="UP000054596">
    <property type="component" value="Unassembled WGS sequence"/>
</dbReference>
<accession>A0A158BGQ0</accession>
<keyword evidence="2" id="KW-1185">Reference proteome</keyword>
<dbReference type="STRING" id="1777143.AWB82_04066"/>
<name>A0A158BGQ0_9BURK</name>
<gene>
    <name evidence="1" type="ORF">AWB82_04066</name>
</gene>
<comment type="caution">
    <text evidence="1">The sequence shown here is derived from an EMBL/GenBank/DDBJ whole genome shotgun (WGS) entry which is preliminary data.</text>
</comment>
<protein>
    <submittedName>
        <fullName evidence="1">Uncharacterized protein</fullName>
    </submittedName>
</protein>
<proteinExistence type="predicted"/>
<dbReference type="AlphaFoldDB" id="A0A158BGQ0"/>
<organism evidence="1 2">
    <name type="scientific">Caballeronia glebae</name>
    <dbReference type="NCBI Taxonomy" id="1777143"/>
    <lineage>
        <taxon>Bacteria</taxon>
        <taxon>Pseudomonadati</taxon>
        <taxon>Pseudomonadota</taxon>
        <taxon>Betaproteobacteria</taxon>
        <taxon>Burkholderiales</taxon>
        <taxon>Burkholderiaceae</taxon>
        <taxon>Caballeronia</taxon>
    </lineage>
</organism>
<reference evidence="1" key="1">
    <citation type="submission" date="2016-01" db="EMBL/GenBank/DDBJ databases">
        <authorList>
            <person name="Peeters C."/>
        </authorList>
    </citation>
    <scope>NUCLEOTIDE SEQUENCE [LARGE SCALE GENOMIC DNA]</scope>
    <source>
        <strain evidence="1">LMG 29325</strain>
    </source>
</reference>